<protein>
    <submittedName>
        <fullName evidence="5">Type I restriction enzyme, S subunit</fullName>
    </submittedName>
</protein>
<evidence type="ECO:0000259" key="4">
    <source>
        <dbReference type="Pfam" id="PF01420"/>
    </source>
</evidence>
<evidence type="ECO:0000256" key="2">
    <source>
        <dbReference type="ARBA" id="ARBA00022747"/>
    </source>
</evidence>
<dbReference type="GO" id="GO:0009307">
    <property type="term" value="P:DNA restriction-modification system"/>
    <property type="evidence" value="ECO:0007669"/>
    <property type="project" value="UniProtKB-KW"/>
</dbReference>
<evidence type="ECO:0000313" key="6">
    <source>
        <dbReference type="Proteomes" id="UP000000393"/>
    </source>
</evidence>
<dbReference type="eggNOG" id="COG0732">
    <property type="taxonomic scope" value="Bacteria"/>
</dbReference>
<dbReference type="InterPro" id="IPR000055">
    <property type="entry name" value="Restrct_endonuc_typeI_TRD"/>
</dbReference>
<dbReference type="EMBL" id="CP002086">
    <property type="protein sequence ID" value="ADJ27169.1"/>
    <property type="molecule type" value="Genomic_DNA"/>
</dbReference>
<gene>
    <name evidence="5" type="ordered locus">Nwat_0197</name>
</gene>
<dbReference type="RefSeq" id="WP_013219281.1">
    <property type="nucleotide sequence ID" value="NC_014315.1"/>
</dbReference>
<comment type="similarity">
    <text evidence="1">Belongs to the type-I restriction system S methylase family.</text>
</comment>
<dbReference type="PANTHER" id="PTHR30408:SF12">
    <property type="entry name" value="TYPE I RESTRICTION ENZYME MJAVIII SPECIFICITY SUBUNIT"/>
    <property type="match status" value="1"/>
</dbReference>
<sequence length="471" mass="54393">MKLVSYPEYKDSGVPWLEKIPRRWRFFRAKNVFYPIDLRSKTGAEELLSVSERHGVTSRKSVNVTMFQAASYQGYKLCWPGDLVINSLWAWMQGLGFSKYHGIISTAYGVYRPRVRRVSDFRYFDYLLRSAAYKWELRVRSKGIWRSRYQLKDDDFLKMPILLPEAEEQTQIARFLDWKTAQINQFIRNKRRLIELLKEQKQNVINQAVTRGLDPNVRLKPSGVEWIGDIPAHWETTKLKRVVSFNPSKSETRANSADEEKVVFLPMENISVNGDIDCSEKRPLSEVWSGFTYFRRGDVVMAKITPCFENGKGAYLQGLETGFGFGTTELIVLRPLKAIDGAFLRFLMWTKQFLLLGEQYMTGAAGQQRIPLDFVKNYPIGLPPIEEQREILAHIQEKSAEIDQALTRAQREIELIREYRTRLISDVVTGQVDVRGIQVPKVADEELLALDEDAAESDDLINDRVEMKSVG</sequence>
<dbReference type="Gene3D" id="1.10.287.1120">
    <property type="entry name" value="Bipartite methylase S protein"/>
    <property type="match status" value="1"/>
</dbReference>
<evidence type="ECO:0000313" key="5">
    <source>
        <dbReference type="EMBL" id="ADJ27169.1"/>
    </source>
</evidence>
<dbReference type="CDD" id="cd17260">
    <property type="entry name" value="RMtype1_S_EcoEI-TRD1-CR1_like"/>
    <property type="match status" value="1"/>
</dbReference>
<evidence type="ECO:0000256" key="1">
    <source>
        <dbReference type="ARBA" id="ARBA00010923"/>
    </source>
</evidence>
<feature type="domain" description="Type I restriction modification DNA specificity" evidence="4">
    <location>
        <begin position="233"/>
        <end position="398"/>
    </location>
</feature>
<reference evidence="5 6" key="1">
    <citation type="submission" date="2010-06" db="EMBL/GenBank/DDBJ databases">
        <title>Complete sequence of chromosome of Nitrosococcus watsoni C-113.</title>
        <authorList>
            <consortium name="US DOE Joint Genome Institute"/>
            <person name="Lucas S."/>
            <person name="Copeland A."/>
            <person name="Lapidus A."/>
            <person name="Cheng J.-F."/>
            <person name="Bruce D."/>
            <person name="Goodwin L."/>
            <person name="Pitluck S."/>
            <person name="Malfatti S.A."/>
            <person name="Chain P.S.G."/>
            <person name="Land M."/>
            <person name="Hauser L."/>
            <person name="Kyrpides N."/>
            <person name="Ivanova N."/>
            <person name="Cambell M.A."/>
            <person name="Heidelberg J.F."/>
            <person name="Klotz M.G."/>
            <person name="Woyke T."/>
        </authorList>
    </citation>
    <scope>NUCLEOTIDE SEQUENCE [LARGE SCALE GENOMIC DNA]</scope>
    <source>
        <strain evidence="5 6">C-113</strain>
    </source>
</reference>
<dbReference type="InterPro" id="IPR044946">
    <property type="entry name" value="Restrct_endonuc_typeI_TRD_sf"/>
</dbReference>
<dbReference type="KEGG" id="nwa:Nwat_0197"/>
<dbReference type="InterPro" id="IPR052021">
    <property type="entry name" value="Type-I_RS_S_subunit"/>
</dbReference>
<dbReference type="GO" id="GO:0003677">
    <property type="term" value="F:DNA binding"/>
    <property type="evidence" value="ECO:0007669"/>
    <property type="project" value="UniProtKB-KW"/>
</dbReference>
<proteinExistence type="inferred from homology"/>
<keyword evidence="2" id="KW-0680">Restriction system</keyword>
<evidence type="ECO:0000256" key="3">
    <source>
        <dbReference type="ARBA" id="ARBA00023125"/>
    </source>
</evidence>
<dbReference type="Pfam" id="PF01420">
    <property type="entry name" value="Methylase_S"/>
    <property type="match status" value="1"/>
</dbReference>
<keyword evidence="6" id="KW-1185">Reference proteome</keyword>
<dbReference type="Proteomes" id="UP000000393">
    <property type="component" value="Chromosome"/>
</dbReference>
<keyword evidence="3" id="KW-0238">DNA-binding</keyword>
<dbReference type="SUPFAM" id="SSF116734">
    <property type="entry name" value="DNA methylase specificity domain"/>
    <property type="match status" value="2"/>
</dbReference>
<dbReference type="AlphaFoldDB" id="D8K8V9"/>
<dbReference type="PANTHER" id="PTHR30408">
    <property type="entry name" value="TYPE-1 RESTRICTION ENZYME ECOKI SPECIFICITY PROTEIN"/>
    <property type="match status" value="1"/>
</dbReference>
<dbReference type="REBASE" id="26857">
    <property type="entry name" value="S.NwaCORF196P"/>
</dbReference>
<dbReference type="Gene3D" id="3.90.220.20">
    <property type="entry name" value="DNA methylase specificity domains"/>
    <property type="match status" value="2"/>
</dbReference>
<organism evidence="5 6">
    <name type="scientific">Nitrosococcus watsoni (strain C-113)</name>
    <dbReference type="NCBI Taxonomy" id="105559"/>
    <lineage>
        <taxon>Bacteria</taxon>
        <taxon>Pseudomonadati</taxon>
        <taxon>Pseudomonadota</taxon>
        <taxon>Gammaproteobacteria</taxon>
        <taxon>Chromatiales</taxon>
        <taxon>Chromatiaceae</taxon>
        <taxon>Nitrosococcus</taxon>
    </lineage>
</organism>
<accession>D8K8V9</accession>
<name>D8K8V9_NITWC</name>
<dbReference type="STRING" id="105559.Nwat_0197"/>
<dbReference type="HOGENOM" id="CLU_021095_1_1_6"/>